<organism evidence="1">
    <name type="scientific">Streptomyces sp. 14R-10</name>
    <dbReference type="NCBI Taxonomy" id="1442159"/>
    <lineage>
        <taxon>Bacteria</taxon>
        <taxon>Bacillati</taxon>
        <taxon>Actinomycetota</taxon>
        <taxon>Actinomycetes</taxon>
        <taxon>Kitasatosporales</taxon>
        <taxon>Streptomycetaceae</taxon>
        <taxon>Streptomyces</taxon>
    </lineage>
</organism>
<keyword evidence="1" id="KW-0614">Plasmid</keyword>
<accession>W0FYP2</accession>
<dbReference type="EMBL" id="KF501372">
    <property type="protein sequence ID" value="AHF46279.1"/>
    <property type="molecule type" value="Genomic_DNA"/>
</dbReference>
<gene>
    <name evidence="1" type="ORF">pZL1.114c</name>
</gene>
<geneLocation type="plasmid" evidence="1">
    <name>pZL1</name>
</geneLocation>
<dbReference type="AlphaFoldDB" id="W0FYP2"/>
<evidence type="ECO:0000313" key="1">
    <source>
        <dbReference type="EMBL" id="AHF46279.1"/>
    </source>
</evidence>
<reference evidence="1" key="1">
    <citation type="submission" date="2013-08" db="EMBL/GenBank/DDBJ databases">
        <title>Two distinct conjugal transfer systems on Streptomyces plasmid pZL1.</title>
        <authorList>
            <person name="Zhao L."/>
            <person name="Zhong L."/>
            <person name="Qin Z."/>
        </authorList>
    </citation>
    <scope>NUCLEOTIDE SEQUENCE</scope>
    <source>
        <strain evidence="1">14R-10</strain>
        <plasmid evidence="1">pZL1</plasmid>
    </source>
</reference>
<dbReference type="RefSeq" id="WP_024128005.1">
    <property type="nucleotide sequence ID" value="NC_023316.1"/>
</dbReference>
<name>W0FYP2_9ACTN</name>
<sequence>MTEHPATDRDRLPHAVTQLVTVFQQLGAEHKALVAEVEKTTAKERRGTVNRMVECVAQAGYTVSHTVNMLATVHGLKVLGIDRQFSKDADGRDYSPLNRLGHPGESLYEAAGHLQAVAHSLGKAYAPTRKHPALARARCPQQLGTALISLRAALESVCADLADDQDVEAATEYTPTLTFLSELEERVCRTVPAQGAGPTAEEVAAAIRTNPDIARAAATALATTA</sequence>
<protein>
    <submittedName>
        <fullName evidence="1">Uncharacterized protein</fullName>
    </submittedName>
</protein>
<proteinExistence type="predicted"/>